<name>A0A558BXK7_9BACT</name>
<evidence type="ECO:0000313" key="11">
    <source>
        <dbReference type="Proteomes" id="UP000317624"/>
    </source>
</evidence>
<feature type="compositionally biased region" description="Low complexity" evidence="6">
    <location>
        <begin position="279"/>
        <end position="288"/>
    </location>
</feature>
<dbReference type="RefSeq" id="WP_144845950.1">
    <property type="nucleotide sequence ID" value="NZ_VMRJ01000002.1"/>
</dbReference>
<reference evidence="10 11" key="1">
    <citation type="submission" date="2019-07" db="EMBL/GenBank/DDBJ databases">
        <title>Hymenobacter sp. straun FUR1 Genome sequencing and assembly.</title>
        <authorList>
            <person name="Chhetri G."/>
        </authorList>
    </citation>
    <scope>NUCLEOTIDE SEQUENCE [LARGE SCALE GENOMIC DNA]</scope>
    <source>
        <strain evidence="10 11">Fur1</strain>
    </source>
</reference>
<dbReference type="Gene3D" id="3.90.1640.30">
    <property type="match status" value="2"/>
</dbReference>
<dbReference type="InterPro" id="IPR003156">
    <property type="entry name" value="DHHA1_dom"/>
</dbReference>
<keyword evidence="3" id="KW-0540">Nuclease</keyword>
<evidence type="ECO:0000256" key="1">
    <source>
        <dbReference type="ARBA" id="ARBA00005915"/>
    </source>
</evidence>
<dbReference type="EMBL" id="VMRJ01000002">
    <property type="protein sequence ID" value="TVT41249.1"/>
    <property type="molecule type" value="Genomic_DNA"/>
</dbReference>
<dbReference type="AlphaFoldDB" id="A0A558BXK7"/>
<evidence type="ECO:0000256" key="5">
    <source>
        <dbReference type="ARBA" id="ARBA00022839"/>
    </source>
</evidence>
<dbReference type="InterPro" id="IPR051673">
    <property type="entry name" value="SSDNA_exonuclease_RecJ"/>
</dbReference>
<dbReference type="GO" id="GO:0003676">
    <property type="term" value="F:nucleic acid binding"/>
    <property type="evidence" value="ECO:0007669"/>
    <property type="project" value="InterPro"/>
</dbReference>
<keyword evidence="4" id="KW-0378">Hydrolase</keyword>
<evidence type="ECO:0000256" key="3">
    <source>
        <dbReference type="ARBA" id="ARBA00022722"/>
    </source>
</evidence>
<dbReference type="Pfam" id="PF01368">
    <property type="entry name" value="DHH"/>
    <property type="match status" value="1"/>
</dbReference>
<dbReference type="InterPro" id="IPR001667">
    <property type="entry name" value="DDH_dom"/>
</dbReference>
<feature type="domain" description="DDH" evidence="7">
    <location>
        <begin position="84"/>
        <end position="224"/>
    </location>
</feature>
<feature type="region of interest" description="Disordered" evidence="6">
    <location>
        <begin position="279"/>
        <end position="309"/>
    </location>
</feature>
<gene>
    <name evidence="10" type="ORF">FNT36_07260</name>
</gene>
<dbReference type="InterPro" id="IPR041122">
    <property type="entry name" value="RecJ_OB"/>
</dbReference>
<evidence type="ECO:0000256" key="6">
    <source>
        <dbReference type="SAM" id="MobiDB-lite"/>
    </source>
</evidence>
<dbReference type="GO" id="GO:0004527">
    <property type="term" value="F:exonuclease activity"/>
    <property type="evidence" value="ECO:0007669"/>
    <property type="project" value="UniProtKB-KW"/>
</dbReference>
<dbReference type="PANTHER" id="PTHR30255:SF2">
    <property type="entry name" value="SINGLE-STRANDED-DNA-SPECIFIC EXONUCLEASE RECJ"/>
    <property type="match status" value="1"/>
</dbReference>
<dbReference type="Pfam" id="PF02272">
    <property type="entry name" value="DHHA1"/>
    <property type="match status" value="1"/>
</dbReference>
<feature type="domain" description="RecJ OB" evidence="9">
    <location>
        <begin position="512"/>
        <end position="625"/>
    </location>
</feature>
<keyword evidence="11" id="KW-1185">Reference proteome</keyword>
<proteinExistence type="inferred from homology"/>
<evidence type="ECO:0000259" key="9">
    <source>
        <dbReference type="Pfam" id="PF17768"/>
    </source>
</evidence>
<dbReference type="PANTHER" id="PTHR30255">
    <property type="entry name" value="SINGLE-STRANDED-DNA-SPECIFIC EXONUCLEASE RECJ"/>
    <property type="match status" value="1"/>
</dbReference>
<feature type="domain" description="DHHA1" evidence="8">
    <location>
        <begin position="407"/>
        <end position="494"/>
    </location>
</feature>
<dbReference type="InterPro" id="IPR038763">
    <property type="entry name" value="DHH_sf"/>
</dbReference>
<organism evidence="10 11">
    <name type="scientific">Hymenobacter setariae</name>
    <dbReference type="NCBI Taxonomy" id="2594794"/>
    <lineage>
        <taxon>Bacteria</taxon>
        <taxon>Pseudomonadati</taxon>
        <taxon>Bacteroidota</taxon>
        <taxon>Cytophagia</taxon>
        <taxon>Cytophagales</taxon>
        <taxon>Hymenobacteraceae</taxon>
        <taxon>Hymenobacter</taxon>
    </lineage>
</organism>
<evidence type="ECO:0000256" key="2">
    <source>
        <dbReference type="ARBA" id="ARBA00019841"/>
    </source>
</evidence>
<dbReference type="SUPFAM" id="SSF64182">
    <property type="entry name" value="DHH phosphoesterases"/>
    <property type="match status" value="1"/>
</dbReference>
<sequence>MPVIPLKRWIFAPDPDPATVAGLGEALSISPVLARLLVQRGIVTPAAAQEFFEPKLADLPSPWLMCDMDLAVARVMRALQSGEKILVLGDYDVDGITSVALVVSYLRPLAEALDLPEEQSRFQPYIPDRHREGYGISMQAVDFAKAHGFTLVIALDCGVKAVEQVAHANDLGLDFIICDHHLPGEELPAAVAVLDPKRADCSYPYPDLSGCGVGFKLLQGLTERLGLPTAPLYAQLDLVTVSIAADVVPVTGENRVLAAHGLRRFNVTQAAAAAQAATPQVAQTAADTLDGPAPRPAQAPSSAHLPSEGLRPGLAALHELAAPRQGPLSLSSLVFGFAPRINAAGRMGDAHRAVNMLLAPTQQEARYTAEVVDHMNQERRLSDARTTQEALAMIAEDPDGATAPATVLFQPHWPQGVLGIVASRCLDQYYRPTVILTEKDGMATGSSRSIAGFDVHEVLEACAPLLSQFGGHRAAAGLTLPVENLPAFKAQFMREVAARVPAGQQPVRPVDIDSWLDFTQLTTEFLSELQRLEPYGPGNPAPVFASADLRAVPASVRPVGQAGHLKMRLMQPDQSPGVVLEAIGFGLGHYLPRLLETPDAPLSACYILEMNEFRGQRTLQLRLLDLRWE</sequence>
<dbReference type="Proteomes" id="UP000317624">
    <property type="component" value="Unassembled WGS sequence"/>
</dbReference>
<comment type="similarity">
    <text evidence="1">Belongs to the RecJ family.</text>
</comment>
<evidence type="ECO:0000256" key="4">
    <source>
        <dbReference type="ARBA" id="ARBA00022801"/>
    </source>
</evidence>
<dbReference type="Gene3D" id="3.10.310.30">
    <property type="match status" value="1"/>
</dbReference>
<keyword evidence="5 10" id="KW-0269">Exonuclease</keyword>
<evidence type="ECO:0000259" key="7">
    <source>
        <dbReference type="Pfam" id="PF01368"/>
    </source>
</evidence>
<protein>
    <recommendedName>
        <fullName evidence="2">Single-stranded-DNA-specific exonuclease RecJ</fullName>
    </recommendedName>
</protein>
<accession>A0A558BXK7</accession>
<dbReference type="OrthoDB" id="9809852at2"/>
<dbReference type="Pfam" id="PF17768">
    <property type="entry name" value="RecJ_OB"/>
    <property type="match status" value="1"/>
</dbReference>
<evidence type="ECO:0000313" key="10">
    <source>
        <dbReference type="EMBL" id="TVT41249.1"/>
    </source>
</evidence>
<comment type="caution">
    <text evidence="10">The sequence shown here is derived from an EMBL/GenBank/DDBJ whole genome shotgun (WGS) entry which is preliminary data.</text>
</comment>
<evidence type="ECO:0000259" key="8">
    <source>
        <dbReference type="Pfam" id="PF02272"/>
    </source>
</evidence>